<keyword evidence="2 4" id="KW-0689">Ribosomal protein</keyword>
<dbReference type="InterPro" id="IPR001648">
    <property type="entry name" value="Ribosomal_bS18"/>
</dbReference>
<keyword evidence="4" id="KW-0699">rRNA-binding</keyword>
<evidence type="ECO:0000256" key="2">
    <source>
        <dbReference type="ARBA" id="ARBA00022980"/>
    </source>
</evidence>
<reference evidence="7" key="2">
    <citation type="submission" date="2021-04" db="EMBL/GenBank/DDBJ databases">
        <authorList>
            <person name="Gilroy R."/>
        </authorList>
    </citation>
    <scope>NUCLEOTIDE SEQUENCE</scope>
    <source>
        <strain evidence="7">CHK156-179</strain>
    </source>
</reference>
<comment type="subunit">
    <text evidence="4">Part of the 30S ribosomal subunit. Forms a tight heterodimer with protein bS6.</text>
</comment>
<dbReference type="PANTHER" id="PTHR13479">
    <property type="entry name" value="30S RIBOSOMAL PROTEIN S18"/>
    <property type="match status" value="1"/>
</dbReference>
<protein>
    <recommendedName>
        <fullName evidence="4">Small ribosomal subunit protein bS18</fullName>
    </recommendedName>
</protein>
<proteinExistence type="inferred from homology"/>
<dbReference type="InterPro" id="IPR036870">
    <property type="entry name" value="Ribosomal_bS18_sf"/>
</dbReference>
<keyword evidence="4" id="KW-0694">RNA-binding</keyword>
<dbReference type="GO" id="GO:0022627">
    <property type="term" value="C:cytosolic small ribosomal subunit"/>
    <property type="evidence" value="ECO:0007669"/>
    <property type="project" value="TreeGrafter"/>
</dbReference>
<gene>
    <name evidence="4 7" type="primary">rpsR</name>
    <name evidence="7" type="ORF">H9797_03920</name>
</gene>
<dbReference type="HAMAP" id="MF_00270">
    <property type="entry name" value="Ribosomal_bS18"/>
    <property type="match status" value="1"/>
</dbReference>
<dbReference type="EMBL" id="DXAJ01000058">
    <property type="protein sequence ID" value="HJA02511.1"/>
    <property type="molecule type" value="Genomic_DNA"/>
</dbReference>
<dbReference type="PANTHER" id="PTHR13479:SF40">
    <property type="entry name" value="SMALL RIBOSOMAL SUBUNIT PROTEIN BS18M"/>
    <property type="match status" value="1"/>
</dbReference>
<comment type="similarity">
    <text evidence="1 4 5">Belongs to the bacterial ribosomal protein bS18 family.</text>
</comment>
<evidence type="ECO:0000256" key="5">
    <source>
        <dbReference type="RuleBase" id="RU003910"/>
    </source>
</evidence>
<evidence type="ECO:0000256" key="1">
    <source>
        <dbReference type="ARBA" id="ARBA00005589"/>
    </source>
</evidence>
<dbReference type="PRINTS" id="PR00974">
    <property type="entry name" value="RIBOSOMALS18"/>
</dbReference>
<feature type="region of interest" description="Disordered" evidence="6">
    <location>
        <begin position="13"/>
        <end position="53"/>
    </location>
</feature>
<evidence type="ECO:0000256" key="6">
    <source>
        <dbReference type="SAM" id="MobiDB-lite"/>
    </source>
</evidence>
<reference evidence="7" key="1">
    <citation type="journal article" date="2021" name="PeerJ">
        <title>Extensive microbial diversity within the chicken gut microbiome revealed by metagenomics and culture.</title>
        <authorList>
            <person name="Gilroy R."/>
            <person name="Ravi A."/>
            <person name="Getino M."/>
            <person name="Pursley I."/>
            <person name="Horton D.L."/>
            <person name="Alikhan N.F."/>
            <person name="Baker D."/>
            <person name="Gharbi K."/>
            <person name="Hall N."/>
            <person name="Watson M."/>
            <person name="Adriaenssens E.M."/>
            <person name="Foster-Nyarko E."/>
            <person name="Jarju S."/>
            <person name="Secka A."/>
            <person name="Antonio M."/>
            <person name="Oren A."/>
            <person name="Chaudhuri R.R."/>
            <person name="La Ragione R."/>
            <person name="Hildebrand F."/>
            <person name="Pallen M.J."/>
        </authorList>
    </citation>
    <scope>NUCLEOTIDE SEQUENCE</scope>
    <source>
        <strain evidence="7">CHK156-179</strain>
    </source>
</reference>
<dbReference type="GO" id="GO:0006412">
    <property type="term" value="P:translation"/>
    <property type="evidence" value="ECO:0007669"/>
    <property type="project" value="UniProtKB-UniRule"/>
</dbReference>
<dbReference type="GO" id="GO:0070181">
    <property type="term" value="F:small ribosomal subunit rRNA binding"/>
    <property type="evidence" value="ECO:0007669"/>
    <property type="project" value="TreeGrafter"/>
</dbReference>
<sequence length="122" mass="13714">MEENVIETAETVVEETAAPAPVEAAAPAQEQQPAREAREPRETRERPAKRNFKKQSRKVCIFCQEKAAKIDYKDVAKLRKFIAEGGKILPRRMTGTCAKHQRELAVAIKRARVASLLPFKAD</sequence>
<dbReference type="Proteomes" id="UP000824221">
    <property type="component" value="Unassembled WGS sequence"/>
</dbReference>
<comment type="function">
    <text evidence="4">Binds as a heterodimer with protein bS6 to the central domain of the 16S rRNA, where it helps stabilize the platform of the 30S subunit.</text>
</comment>
<accession>A0A9D2H2Y9</accession>
<dbReference type="AlphaFoldDB" id="A0A9D2H2Y9"/>
<name>A0A9D2H2Y9_9FIRM</name>
<feature type="compositionally biased region" description="Low complexity" evidence="6">
    <location>
        <begin position="13"/>
        <end position="32"/>
    </location>
</feature>
<dbReference type="SUPFAM" id="SSF46911">
    <property type="entry name" value="Ribosomal protein S18"/>
    <property type="match status" value="1"/>
</dbReference>
<dbReference type="GO" id="GO:0003735">
    <property type="term" value="F:structural constituent of ribosome"/>
    <property type="evidence" value="ECO:0007669"/>
    <property type="project" value="InterPro"/>
</dbReference>
<organism evidence="7 8">
    <name type="scientific">Candidatus Gallimonas gallistercoris</name>
    <dbReference type="NCBI Taxonomy" id="2838602"/>
    <lineage>
        <taxon>Bacteria</taxon>
        <taxon>Bacillati</taxon>
        <taxon>Bacillota</taxon>
        <taxon>Clostridia</taxon>
        <taxon>Candidatus Gallimonas</taxon>
    </lineage>
</organism>
<evidence type="ECO:0000256" key="3">
    <source>
        <dbReference type="ARBA" id="ARBA00023274"/>
    </source>
</evidence>
<comment type="caution">
    <text evidence="7">The sequence shown here is derived from an EMBL/GenBank/DDBJ whole genome shotgun (WGS) entry which is preliminary data.</text>
</comment>
<dbReference type="NCBIfam" id="TIGR00165">
    <property type="entry name" value="S18"/>
    <property type="match status" value="1"/>
</dbReference>
<evidence type="ECO:0000256" key="4">
    <source>
        <dbReference type="HAMAP-Rule" id="MF_00270"/>
    </source>
</evidence>
<dbReference type="Pfam" id="PF01084">
    <property type="entry name" value="Ribosomal_S18"/>
    <property type="match status" value="1"/>
</dbReference>
<feature type="compositionally biased region" description="Basic and acidic residues" evidence="6">
    <location>
        <begin position="33"/>
        <end position="48"/>
    </location>
</feature>
<dbReference type="Gene3D" id="4.10.640.10">
    <property type="entry name" value="Ribosomal protein S18"/>
    <property type="match status" value="1"/>
</dbReference>
<evidence type="ECO:0000313" key="7">
    <source>
        <dbReference type="EMBL" id="HJA02511.1"/>
    </source>
</evidence>
<keyword evidence="3 4" id="KW-0687">Ribonucleoprotein</keyword>
<evidence type="ECO:0000313" key="8">
    <source>
        <dbReference type="Proteomes" id="UP000824221"/>
    </source>
</evidence>